<accession>A0A2P5YUW9</accession>
<dbReference type="AlphaFoldDB" id="A0A2P5YUW9"/>
<evidence type="ECO:0000256" key="1">
    <source>
        <dbReference type="SAM" id="MobiDB-lite"/>
    </source>
</evidence>
<reference evidence="2 3" key="1">
    <citation type="submission" date="2015-01" db="EMBL/GenBank/DDBJ databases">
        <title>Genome of allotetraploid Gossypium barbadense reveals genomic plasticity and fiber elongation in cotton evolution.</title>
        <authorList>
            <person name="Chen X."/>
            <person name="Liu X."/>
            <person name="Zhao B."/>
            <person name="Zheng H."/>
            <person name="Hu Y."/>
            <person name="Lu G."/>
            <person name="Yang C."/>
            <person name="Chen J."/>
            <person name="Shan C."/>
            <person name="Zhang L."/>
            <person name="Zhou Y."/>
            <person name="Wang L."/>
            <person name="Guo W."/>
            <person name="Bai Y."/>
            <person name="Ruan J."/>
            <person name="Shangguan X."/>
            <person name="Mao Y."/>
            <person name="Jiang J."/>
            <person name="Zhu Y."/>
            <person name="Lei J."/>
            <person name="Kang H."/>
            <person name="Chen S."/>
            <person name="He X."/>
            <person name="Wang R."/>
            <person name="Wang Y."/>
            <person name="Chen J."/>
            <person name="Wang L."/>
            <person name="Yu S."/>
            <person name="Wang B."/>
            <person name="Wei J."/>
            <person name="Song S."/>
            <person name="Lu X."/>
            <person name="Gao Z."/>
            <person name="Gu W."/>
            <person name="Deng X."/>
            <person name="Ma D."/>
            <person name="Wang S."/>
            <person name="Liang W."/>
            <person name="Fang L."/>
            <person name="Cai C."/>
            <person name="Zhu X."/>
            <person name="Zhou B."/>
            <person name="Zhang Y."/>
            <person name="Chen Z."/>
            <person name="Xu S."/>
            <person name="Zhu R."/>
            <person name="Wang S."/>
            <person name="Zhang T."/>
            <person name="Zhao G."/>
        </authorList>
    </citation>
    <scope>NUCLEOTIDE SEQUENCE [LARGE SCALE GENOMIC DNA]</scope>
    <source>
        <strain evidence="3">cv. Xinhai21</strain>
        <tissue evidence="2">Leaf</tissue>
    </source>
</reference>
<name>A0A2P5YUW9_GOSBA</name>
<feature type="region of interest" description="Disordered" evidence="1">
    <location>
        <begin position="81"/>
        <end position="100"/>
    </location>
</feature>
<protein>
    <submittedName>
        <fullName evidence="2">Uncharacterized protein</fullName>
    </submittedName>
</protein>
<gene>
    <name evidence="2" type="ORF">GOBAR_AA01171</name>
</gene>
<evidence type="ECO:0000313" key="3">
    <source>
        <dbReference type="Proteomes" id="UP000239757"/>
    </source>
</evidence>
<sequence>MLSKFISVSETHFQNTEIALKNQQESIQGLETQIGSLPSNTEPNPREQLNAINIQNEEGFVEPEPEPWQKTMELDEWRTHKPRTHDKPKLHQNGPDTSPNQLKVGDKVLLDAADPHIVTTTPNEEILLTVLSIFPFGTVEMSHPKFDTFKAFDVVFTRKENCLTCFKEEEGNVLFRGSNRKNWSPSPTVQLADSIRALLTTDLWELFFGIIEPTYLELTMELCSTFHLQTVMTNYDDPGTVQFLLGELICQLSVPDFGAALGLYTKEFKEENELHALSRHIHFSPSKCWHTLAPGTAFYNPSCSKASVLPPSLSYIELLSSSSHRN</sequence>
<proteinExistence type="predicted"/>
<dbReference type="EMBL" id="KZ662769">
    <property type="protein sequence ID" value="PPS19372.1"/>
    <property type="molecule type" value="Genomic_DNA"/>
</dbReference>
<dbReference type="Proteomes" id="UP000239757">
    <property type="component" value="Unassembled WGS sequence"/>
</dbReference>
<evidence type="ECO:0000313" key="2">
    <source>
        <dbReference type="EMBL" id="PPS19372.1"/>
    </source>
</evidence>
<dbReference type="OrthoDB" id="1685790at2759"/>
<organism evidence="2 3">
    <name type="scientific">Gossypium barbadense</name>
    <name type="common">Sea Island cotton</name>
    <name type="synonym">Hibiscus barbadensis</name>
    <dbReference type="NCBI Taxonomy" id="3634"/>
    <lineage>
        <taxon>Eukaryota</taxon>
        <taxon>Viridiplantae</taxon>
        <taxon>Streptophyta</taxon>
        <taxon>Embryophyta</taxon>
        <taxon>Tracheophyta</taxon>
        <taxon>Spermatophyta</taxon>
        <taxon>Magnoliopsida</taxon>
        <taxon>eudicotyledons</taxon>
        <taxon>Gunneridae</taxon>
        <taxon>Pentapetalae</taxon>
        <taxon>rosids</taxon>
        <taxon>malvids</taxon>
        <taxon>Malvales</taxon>
        <taxon>Malvaceae</taxon>
        <taxon>Malvoideae</taxon>
        <taxon>Gossypium</taxon>
    </lineage>
</organism>